<dbReference type="Gene3D" id="3.40.50.12780">
    <property type="entry name" value="N-terminal domain of ligase-like"/>
    <property type="match status" value="1"/>
</dbReference>
<name>A0A119CWX9_THIDE</name>
<reference evidence="3 4" key="1">
    <citation type="journal article" date="2015" name="Appl. Environ. Microbiol.">
        <title>Aerobic and Anaerobic Thiosulfate Oxidation by a Cold-Adapted, Subglacial Chemoautotroph.</title>
        <authorList>
            <person name="Harrold Z.R."/>
            <person name="Skidmore M.L."/>
            <person name="Hamilton T.L."/>
            <person name="Desch L."/>
            <person name="Amada K."/>
            <person name="van Gelder W."/>
            <person name="Glover K."/>
            <person name="Roden E.E."/>
            <person name="Boyd E.S."/>
        </authorList>
    </citation>
    <scope>NUCLEOTIDE SEQUENCE [LARGE SCALE GENOMIC DNA]</scope>
    <source>
        <strain evidence="3 4">RG</strain>
    </source>
</reference>
<feature type="domain" description="AMP-dependent synthetase/ligase" evidence="2">
    <location>
        <begin position="83"/>
        <end position="284"/>
    </location>
</feature>
<accession>A0A119CWX9</accession>
<keyword evidence="1" id="KW-0436">Ligase</keyword>
<dbReference type="InterPro" id="IPR000873">
    <property type="entry name" value="AMP-dep_synth/lig_dom"/>
</dbReference>
<gene>
    <name evidence="3" type="ORF">ABW22_04090</name>
</gene>
<dbReference type="PANTHER" id="PTHR43767:SF8">
    <property type="entry name" value="LONG-CHAIN-FATTY-ACID--COA LIGASE"/>
    <property type="match status" value="1"/>
</dbReference>
<evidence type="ECO:0000313" key="3">
    <source>
        <dbReference type="EMBL" id="KVW97291.1"/>
    </source>
</evidence>
<evidence type="ECO:0000259" key="2">
    <source>
        <dbReference type="Pfam" id="PF00501"/>
    </source>
</evidence>
<dbReference type="PATRIC" id="fig|36861.3.peg.269"/>
<dbReference type="AlphaFoldDB" id="A0A119CWX9"/>
<proteinExistence type="predicted"/>
<dbReference type="SUPFAM" id="SSF56801">
    <property type="entry name" value="Acetyl-CoA synthetase-like"/>
    <property type="match status" value="1"/>
</dbReference>
<evidence type="ECO:0000313" key="4">
    <source>
        <dbReference type="Proteomes" id="UP000064243"/>
    </source>
</evidence>
<protein>
    <submittedName>
        <fullName evidence="3">Beta-hydroxyacyl-ACP dehydratase</fullName>
    </submittedName>
</protein>
<dbReference type="InterPro" id="IPR042099">
    <property type="entry name" value="ANL_N_sf"/>
</dbReference>
<dbReference type="EMBL" id="LDUG01000016">
    <property type="protein sequence ID" value="KVW97291.1"/>
    <property type="molecule type" value="Genomic_DNA"/>
</dbReference>
<comment type="caution">
    <text evidence="3">The sequence shown here is derived from an EMBL/GenBank/DDBJ whole genome shotgun (WGS) entry which is preliminary data.</text>
</comment>
<keyword evidence="4" id="KW-1185">Reference proteome</keyword>
<organism evidence="3 4">
    <name type="scientific">Thiobacillus denitrificans</name>
    <dbReference type="NCBI Taxonomy" id="36861"/>
    <lineage>
        <taxon>Bacteria</taxon>
        <taxon>Pseudomonadati</taxon>
        <taxon>Pseudomonadota</taxon>
        <taxon>Betaproteobacteria</taxon>
        <taxon>Nitrosomonadales</taxon>
        <taxon>Thiobacillaceae</taxon>
        <taxon>Thiobacillus</taxon>
    </lineage>
</organism>
<dbReference type="Pfam" id="PF00501">
    <property type="entry name" value="AMP-binding"/>
    <property type="match status" value="1"/>
</dbReference>
<dbReference type="RefSeq" id="WP_059752199.1">
    <property type="nucleotide sequence ID" value="NZ_LDUG01000016.1"/>
</dbReference>
<dbReference type="InterPro" id="IPR045851">
    <property type="entry name" value="AMP-bd_C_sf"/>
</dbReference>
<sequence>MTALSTLPLIAHRHLDAVVAWRGSTPVSVRQFLGEVEYVAGQLPPGRHVLNLCGDRYRFTVALAACIVSGRVSLLPSTHTPEMVRQMQRIAPDVFCIADQGADVDLPTFRYPESMPPPAVTPAIPDIDCAQVIAQVFTSGSTGVPVPHVKRWGSLVRNVRAEAQRLGIGVGHAILGTVPPQHMYGLESTVLMPLQSGAALHAGRPFYPADICAALASLPRPRVLVTTPYHLRALLTEQATLPAVDQLLSATAPLSQDLAEEAENRFGTPLHEIYGCTETGQLASRRTTAGLEWQTLSDIRLRREGQTLWAEGGHIDRPTCLADVIELTGGSPVSTTFLLHGRHADQVNIAGKRTSLAYLNHQLNAIPGVQDGIFLLPQGDSPDSIHRLTALVVAPGLIPSALTQALRERIDPVFLPRPLLFVDALPRNATGKLPSQITQDLLTTLQAQSATREPA</sequence>
<evidence type="ECO:0000256" key="1">
    <source>
        <dbReference type="ARBA" id="ARBA00022598"/>
    </source>
</evidence>
<dbReference type="Gene3D" id="3.30.300.30">
    <property type="match status" value="1"/>
</dbReference>
<dbReference type="GO" id="GO:0016874">
    <property type="term" value="F:ligase activity"/>
    <property type="evidence" value="ECO:0007669"/>
    <property type="project" value="UniProtKB-KW"/>
</dbReference>
<dbReference type="Proteomes" id="UP000064243">
    <property type="component" value="Unassembled WGS sequence"/>
</dbReference>
<dbReference type="PANTHER" id="PTHR43767">
    <property type="entry name" value="LONG-CHAIN-FATTY-ACID--COA LIGASE"/>
    <property type="match status" value="1"/>
</dbReference>
<dbReference type="InterPro" id="IPR050237">
    <property type="entry name" value="ATP-dep_AMP-bd_enzyme"/>
</dbReference>